<comment type="caution">
    <text evidence="3">The sequence shown here is derived from an EMBL/GenBank/DDBJ whole genome shotgun (WGS) entry which is preliminary data.</text>
</comment>
<dbReference type="AlphaFoldDB" id="A0A931GX37"/>
<accession>A0A931GX37</accession>
<dbReference type="EMBL" id="JADWYR010000002">
    <property type="protein sequence ID" value="MBG9377278.1"/>
    <property type="molecule type" value="Genomic_DNA"/>
</dbReference>
<organism evidence="3 4">
    <name type="scientific">Panacibacter microcysteis</name>
    <dbReference type="NCBI Taxonomy" id="2793269"/>
    <lineage>
        <taxon>Bacteria</taxon>
        <taxon>Pseudomonadati</taxon>
        <taxon>Bacteroidota</taxon>
        <taxon>Chitinophagia</taxon>
        <taxon>Chitinophagales</taxon>
        <taxon>Chitinophagaceae</taxon>
        <taxon>Panacibacter</taxon>
    </lineage>
</organism>
<name>A0A931GX37_9BACT</name>
<dbReference type="Pfam" id="PF12158">
    <property type="entry name" value="DUF3592"/>
    <property type="match status" value="1"/>
</dbReference>
<dbReference type="RefSeq" id="WP_196991368.1">
    <property type="nucleotide sequence ID" value="NZ_JADWYR010000002.1"/>
</dbReference>
<proteinExistence type="predicted"/>
<feature type="domain" description="DUF3592" evidence="2">
    <location>
        <begin position="61"/>
        <end position="120"/>
    </location>
</feature>
<keyword evidence="1" id="KW-1133">Transmembrane helix</keyword>
<protein>
    <submittedName>
        <fullName evidence="3">DUF3592 domain-containing protein</fullName>
    </submittedName>
</protein>
<dbReference type="Proteomes" id="UP000628448">
    <property type="component" value="Unassembled WGS sequence"/>
</dbReference>
<evidence type="ECO:0000313" key="4">
    <source>
        <dbReference type="Proteomes" id="UP000628448"/>
    </source>
</evidence>
<keyword evidence="4" id="KW-1185">Reference proteome</keyword>
<evidence type="ECO:0000259" key="2">
    <source>
        <dbReference type="Pfam" id="PF12158"/>
    </source>
</evidence>
<dbReference type="InterPro" id="IPR021994">
    <property type="entry name" value="DUF3592"/>
</dbReference>
<keyword evidence="1" id="KW-0812">Transmembrane</keyword>
<gene>
    <name evidence="3" type="ORF">I5907_13635</name>
</gene>
<feature type="transmembrane region" description="Helical" evidence="1">
    <location>
        <begin position="12"/>
        <end position="27"/>
    </location>
</feature>
<evidence type="ECO:0000313" key="3">
    <source>
        <dbReference type="EMBL" id="MBG9377278.1"/>
    </source>
</evidence>
<keyword evidence="1" id="KW-0472">Membrane</keyword>
<sequence>MQDFDFKQFEPFLFLIIGLVAVIISTIKRNRSISLKDTGERVEGIIYKLEQSGNRNSDLESSSSTMDKITVRFVTKKQEWITSEIKQPFALFFTGQYKPGDKVEVYYDPTDPANFYVDTKQSELVARIVITVVGLIFCLIGLYKLCS</sequence>
<reference evidence="3" key="1">
    <citation type="submission" date="2020-11" db="EMBL/GenBank/DDBJ databases">
        <title>Bacterial whole genome sequence for Panacibacter sp. DH6.</title>
        <authorList>
            <person name="Le V."/>
            <person name="Ko S."/>
            <person name="Ahn C.-Y."/>
            <person name="Oh H.-M."/>
        </authorList>
    </citation>
    <scope>NUCLEOTIDE SEQUENCE</scope>
    <source>
        <strain evidence="3">DH6</strain>
    </source>
</reference>
<evidence type="ECO:0000256" key="1">
    <source>
        <dbReference type="SAM" id="Phobius"/>
    </source>
</evidence>
<feature type="transmembrane region" description="Helical" evidence="1">
    <location>
        <begin position="124"/>
        <end position="143"/>
    </location>
</feature>